<dbReference type="EMBL" id="JACMSE010000004">
    <property type="protein sequence ID" value="MBC2889226.1"/>
    <property type="molecule type" value="Genomic_DNA"/>
</dbReference>
<protein>
    <recommendedName>
        <fullName evidence="6">Gram-positive cocci surface proteins LPxTG domain-containing protein</fullName>
    </recommendedName>
</protein>
<proteinExistence type="predicted"/>
<accession>A0A842JE76</accession>
<evidence type="ECO:0008006" key="6">
    <source>
        <dbReference type="Google" id="ProtNLM"/>
    </source>
</evidence>
<dbReference type="AlphaFoldDB" id="A0A842JE76"/>
<keyword evidence="3" id="KW-0732">Signal</keyword>
<keyword evidence="2" id="KW-1133">Transmembrane helix</keyword>
<gene>
    <name evidence="4" type="ORF">H7313_07680</name>
</gene>
<name>A0A842JE76_9ACTN</name>
<dbReference type="Proteomes" id="UP000587396">
    <property type="component" value="Unassembled WGS sequence"/>
</dbReference>
<dbReference type="RefSeq" id="WP_185905090.1">
    <property type="nucleotide sequence ID" value="NZ_JACMSE010000004.1"/>
</dbReference>
<feature type="chain" id="PRO_5033059418" description="Gram-positive cocci surface proteins LPxTG domain-containing protein" evidence="3">
    <location>
        <begin position="30"/>
        <end position="266"/>
    </location>
</feature>
<evidence type="ECO:0000256" key="1">
    <source>
        <dbReference type="SAM" id="MobiDB-lite"/>
    </source>
</evidence>
<feature type="signal peptide" evidence="3">
    <location>
        <begin position="1"/>
        <end position="29"/>
    </location>
</feature>
<feature type="compositionally biased region" description="Gly residues" evidence="1">
    <location>
        <begin position="191"/>
        <end position="214"/>
    </location>
</feature>
<evidence type="ECO:0000256" key="3">
    <source>
        <dbReference type="SAM" id="SignalP"/>
    </source>
</evidence>
<feature type="region of interest" description="Disordered" evidence="1">
    <location>
        <begin position="169"/>
        <end position="235"/>
    </location>
</feature>
<evidence type="ECO:0000256" key="2">
    <source>
        <dbReference type="SAM" id="Phobius"/>
    </source>
</evidence>
<sequence>MTDTMKKLAAGTFAALALCLALIPGIAWADVDPGVTFKQDPDSNKVAVELALPVRAPDDVRALKLTVVIEALDPQAVEAKFDFADELKSEKVQEVRYGLVDGKSSISIYLVSDDNLFAGKTLSLGNISFEADEGTKLGLEVVSFETVNAAHEKIDAGMTLPNVYTVTVAEEGSPNPPTPPAGDDDADKGDGSGTESGTGDGSGTGSGSGNGSGSDGSANRSPGAPSGTDSPLVTTGDNLAMTLAACGMAVAGAGALVVLARCKSQR</sequence>
<evidence type="ECO:0000313" key="4">
    <source>
        <dbReference type="EMBL" id="MBC2889226.1"/>
    </source>
</evidence>
<keyword evidence="2" id="KW-0812">Transmembrane</keyword>
<organism evidence="4 5">
    <name type="scientific">Gordonibacter massiliensis</name>
    <name type="common">ex Traore et al. 2017</name>
    <dbReference type="NCBI Taxonomy" id="1841863"/>
    <lineage>
        <taxon>Bacteria</taxon>
        <taxon>Bacillati</taxon>
        <taxon>Actinomycetota</taxon>
        <taxon>Coriobacteriia</taxon>
        <taxon>Eggerthellales</taxon>
        <taxon>Eggerthellaceae</taxon>
        <taxon>Gordonibacter</taxon>
    </lineage>
</organism>
<keyword evidence="5" id="KW-1185">Reference proteome</keyword>
<evidence type="ECO:0000313" key="5">
    <source>
        <dbReference type="Proteomes" id="UP000587396"/>
    </source>
</evidence>
<feature type="transmembrane region" description="Helical" evidence="2">
    <location>
        <begin position="239"/>
        <end position="260"/>
    </location>
</feature>
<comment type="caution">
    <text evidence="4">The sequence shown here is derived from an EMBL/GenBank/DDBJ whole genome shotgun (WGS) entry which is preliminary data.</text>
</comment>
<keyword evidence="2" id="KW-0472">Membrane</keyword>
<reference evidence="4 5" key="1">
    <citation type="submission" date="2020-08" db="EMBL/GenBank/DDBJ databases">
        <authorList>
            <person name="Liu C."/>
            <person name="Sun Q."/>
        </authorList>
    </citation>
    <scope>NUCLEOTIDE SEQUENCE [LARGE SCALE GENOMIC DNA]</scope>
    <source>
        <strain evidence="4 5">N22</strain>
    </source>
</reference>